<gene>
    <name evidence="2" type="ORF">O3P69_007914</name>
</gene>
<evidence type="ECO:0000313" key="2">
    <source>
        <dbReference type="EMBL" id="KAK8380635.1"/>
    </source>
</evidence>
<dbReference type="Proteomes" id="UP001487740">
    <property type="component" value="Unassembled WGS sequence"/>
</dbReference>
<dbReference type="AlphaFoldDB" id="A0AAW0SZ79"/>
<comment type="caution">
    <text evidence="2">The sequence shown here is derived from an EMBL/GenBank/DDBJ whole genome shotgun (WGS) entry which is preliminary data.</text>
</comment>
<protein>
    <submittedName>
        <fullName evidence="2">Uncharacterized protein</fullName>
    </submittedName>
</protein>
<keyword evidence="3" id="KW-1185">Reference proteome</keyword>
<accession>A0AAW0SZ79</accession>
<dbReference type="EMBL" id="JARAKH010000041">
    <property type="protein sequence ID" value="KAK8380635.1"/>
    <property type="molecule type" value="Genomic_DNA"/>
</dbReference>
<reference evidence="2 3" key="1">
    <citation type="submission" date="2023-03" db="EMBL/GenBank/DDBJ databases">
        <title>High-quality genome of Scylla paramamosain provides insights in environmental adaptation.</title>
        <authorList>
            <person name="Zhang L."/>
        </authorList>
    </citation>
    <scope>NUCLEOTIDE SEQUENCE [LARGE SCALE GENOMIC DNA]</scope>
    <source>
        <strain evidence="2">LZ_2023a</strain>
        <tissue evidence="2">Muscle</tissue>
    </source>
</reference>
<evidence type="ECO:0000313" key="3">
    <source>
        <dbReference type="Proteomes" id="UP001487740"/>
    </source>
</evidence>
<name>A0AAW0SZ79_SCYPA</name>
<feature type="region of interest" description="Disordered" evidence="1">
    <location>
        <begin position="13"/>
        <end position="39"/>
    </location>
</feature>
<evidence type="ECO:0000256" key="1">
    <source>
        <dbReference type="SAM" id="MobiDB-lite"/>
    </source>
</evidence>
<sequence>MVVVVVPSLEEQQSNTSAHVVPSRSSNEPNRAPAGREQLRGGLPVSWVSAYPRPENPRCLRGTVRKMLPTLRWREAGQDKCWDQRDPPRRTGPCRGVEELAAKRWRETARVKVASEKEICLFPVCQ</sequence>
<proteinExistence type="predicted"/>
<organism evidence="2 3">
    <name type="scientific">Scylla paramamosain</name>
    <name type="common">Mud crab</name>
    <dbReference type="NCBI Taxonomy" id="85552"/>
    <lineage>
        <taxon>Eukaryota</taxon>
        <taxon>Metazoa</taxon>
        <taxon>Ecdysozoa</taxon>
        <taxon>Arthropoda</taxon>
        <taxon>Crustacea</taxon>
        <taxon>Multicrustacea</taxon>
        <taxon>Malacostraca</taxon>
        <taxon>Eumalacostraca</taxon>
        <taxon>Eucarida</taxon>
        <taxon>Decapoda</taxon>
        <taxon>Pleocyemata</taxon>
        <taxon>Brachyura</taxon>
        <taxon>Eubrachyura</taxon>
        <taxon>Portunoidea</taxon>
        <taxon>Portunidae</taxon>
        <taxon>Portuninae</taxon>
        <taxon>Scylla</taxon>
    </lineage>
</organism>
<feature type="compositionally biased region" description="Polar residues" evidence="1">
    <location>
        <begin position="13"/>
        <end position="29"/>
    </location>
</feature>